<dbReference type="Pfam" id="PF20240">
    <property type="entry name" value="DUF6597"/>
    <property type="match status" value="1"/>
</dbReference>
<organism evidence="5 6">
    <name type="scientific">Alloacidobacterium dinghuense</name>
    <dbReference type="NCBI Taxonomy" id="2763107"/>
    <lineage>
        <taxon>Bacteria</taxon>
        <taxon>Pseudomonadati</taxon>
        <taxon>Acidobacteriota</taxon>
        <taxon>Terriglobia</taxon>
        <taxon>Terriglobales</taxon>
        <taxon>Acidobacteriaceae</taxon>
        <taxon>Alloacidobacterium</taxon>
    </lineage>
</organism>
<dbReference type="KEGG" id="adin:H7849_09620"/>
<dbReference type="InterPro" id="IPR018060">
    <property type="entry name" value="HTH_AraC"/>
</dbReference>
<evidence type="ECO:0000259" key="4">
    <source>
        <dbReference type="PROSITE" id="PS01124"/>
    </source>
</evidence>
<dbReference type="RefSeq" id="WP_186746035.1">
    <property type="nucleotide sequence ID" value="NZ_CP060394.1"/>
</dbReference>
<dbReference type="Pfam" id="PF12833">
    <property type="entry name" value="HTH_18"/>
    <property type="match status" value="1"/>
</dbReference>
<accession>A0A7G8BNK9</accession>
<dbReference type="Proteomes" id="UP000515312">
    <property type="component" value="Chromosome"/>
</dbReference>
<dbReference type="PANTHER" id="PTHR46796:SF13">
    <property type="entry name" value="HTH-TYPE TRANSCRIPTIONAL ACTIVATOR RHAS"/>
    <property type="match status" value="1"/>
</dbReference>
<dbReference type="EMBL" id="CP060394">
    <property type="protein sequence ID" value="QNI34129.1"/>
    <property type="molecule type" value="Genomic_DNA"/>
</dbReference>
<evidence type="ECO:0000313" key="5">
    <source>
        <dbReference type="EMBL" id="QNI34129.1"/>
    </source>
</evidence>
<protein>
    <submittedName>
        <fullName evidence="5">Helix-turn-helix transcriptional regulator</fullName>
    </submittedName>
</protein>
<dbReference type="GO" id="GO:0043565">
    <property type="term" value="F:sequence-specific DNA binding"/>
    <property type="evidence" value="ECO:0007669"/>
    <property type="project" value="InterPro"/>
</dbReference>
<keyword evidence="6" id="KW-1185">Reference proteome</keyword>
<dbReference type="SMART" id="SM00342">
    <property type="entry name" value="HTH_ARAC"/>
    <property type="match status" value="1"/>
</dbReference>
<proteinExistence type="predicted"/>
<evidence type="ECO:0000256" key="1">
    <source>
        <dbReference type="ARBA" id="ARBA00023015"/>
    </source>
</evidence>
<dbReference type="AlphaFoldDB" id="A0A7G8BNK9"/>
<reference evidence="5 6" key="1">
    <citation type="submission" date="2020-08" db="EMBL/GenBank/DDBJ databases">
        <title>Edaphobacter telluris sp. nov. and Acidobacterium dinghuensis sp. nov., two acidobacteria isolated from forest soil.</title>
        <authorList>
            <person name="Fu J."/>
            <person name="Qiu L."/>
        </authorList>
    </citation>
    <scope>NUCLEOTIDE SEQUENCE [LARGE SCALE GENOMIC DNA]</scope>
    <source>
        <strain evidence="5">4Y35</strain>
    </source>
</reference>
<dbReference type="Gene3D" id="1.10.10.60">
    <property type="entry name" value="Homeodomain-like"/>
    <property type="match status" value="1"/>
</dbReference>
<keyword evidence="1" id="KW-0805">Transcription regulation</keyword>
<feature type="domain" description="HTH araC/xylS-type" evidence="4">
    <location>
        <begin position="160"/>
        <end position="262"/>
    </location>
</feature>
<dbReference type="PANTHER" id="PTHR46796">
    <property type="entry name" value="HTH-TYPE TRANSCRIPTIONAL ACTIVATOR RHAS-RELATED"/>
    <property type="match status" value="1"/>
</dbReference>
<gene>
    <name evidence="5" type="ORF">H7849_09620</name>
</gene>
<name>A0A7G8BNK9_9BACT</name>
<keyword evidence="2" id="KW-0238">DNA-binding</keyword>
<dbReference type="InterPro" id="IPR050204">
    <property type="entry name" value="AraC_XylS_family_regulators"/>
</dbReference>
<evidence type="ECO:0000256" key="2">
    <source>
        <dbReference type="ARBA" id="ARBA00023125"/>
    </source>
</evidence>
<dbReference type="SUPFAM" id="SSF46689">
    <property type="entry name" value="Homeodomain-like"/>
    <property type="match status" value="1"/>
</dbReference>
<keyword evidence="3" id="KW-0804">Transcription</keyword>
<dbReference type="InterPro" id="IPR046532">
    <property type="entry name" value="DUF6597"/>
</dbReference>
<evidence type="ECO:0000313" key="6">
    <source>
        <dbReference type="Proteomes" id="UP000515312"/>
    </source>
</evidence>
<dbReference type="GO" id="GO:0003700">
    <property type="term" value="F:DNA-binding transcription factor activity"/>
    <property type="evidence" value="ECO:0007669"/>
    <property type="project" value="InterPro"/>
</dbReference>
<dbReference type="InterPro" id="IPR009057">
    <property type="entry name" value="Homeodomain-like_sf"/>
</dbReference>
<evidence type="ECO:0000256" key="3">
    <source>
        <dbReference type="ARBA" id="ARBA00023163"/>
    </source>
</evidence>
<sequence length="273" mass="31261">MRSLRYKPPSPLGNFIECFWYWEGIPEGTHTHERLMPNGEATIVFNLEDTPIKIYHPDDVNRFDTYGHAVLSGARTNYFVIGTAEQERVIGIQFRPGGSFPFFREPADVAENASIALDDLWRSRAEELRERMLAATNIPAMFQILELDLLDQLARPLAWHPAVDYALHHFRRVPHATTVAWMTGKIGLSPRRFIQLFRQQVGLTPKAFCRVRRFQQALLCVHGSKEVDWTQVALDCGYYDQPHFIHDFQSFSGMTPSAYLAAATPHLNHVPLV</sequence>
<dbReference type="PROSITE" id="PS01124">
    <property type="entry name" value="HTH_ARAC_FAMILY_2"/>
    <property type="match status" value="1"/>
</dbReference>